<feature type="compositionally biased region" description="Basic and acidic residues" evidence="1">
    <location>
        <begin position="1"/>
        <end position="11"/>
    </location>
</feature>
<dbReference type="EMBL" id="KV876137">
    <property type="protein sequence ID" value="RZR74164.1"/>
    <property type="molecule type" value="Genomic_DNA"/>
</dbReference>
<dbReference type="AlphaFoldDB" id="A0A445MIP4"/>
<proteinExistence type="predicted"/>
<protein>
    <submittedName>
        <fullName evidence="2">Uncharacterized protein</fullName>
    </submittedName>
</protein>
<gene>
    <name evidence="2" type="ORF">BHM03_00032945</name>
</gene>
<organism evidence="2">
    <name type="scientific">Ensete ventricosum</name>
    <name type="common">Abyssinian banana</name>
    <name type="synonym">Musa ensete</name>
    <dbReference type="NCBI Taxonomy" id="4639"/>
    <lineage>
        <taxon>Eukaryota</taxon>
        <taxon>Viridiplantae</taxon>
        <taxon>Streptophyta</taxon>
        <taxon>Embryophyta</taxon>
        <taxon>Tracheophyta</taxon>
        <taxon>Spermatophyta</taxon>
        <taxon>Magnoliopsida</taxon>
        <taxon>Liliopsida</taxon>
        <taxon>Zingiberales</taxon>
        <taxon>Musaceae</taxon>
        <taxon>Ensete</taxon>
    </lineage>
</organism>
<name>A0A445MIP4_ENSVE</name>
<feature type="compositionally biased region" description="Polar residues" evidence="1">
    <location>
        <begin position="63"/>
        <end position="75"/>
    </location>
</feature>
<evidence type="ECO:0000313" key="2">
    <source>
        <dbReference type="EMBL" id="RZR74164.1"/>
    </source>
</evidence>
<reference evidence="2" key="1">
    <citation type="journal article" date="2018" name="Data Brief">
        <title>Genome sequence data from 17 accessions of Ensete ventricosum, a staple food crop for millions in Ethiopia.</title>
        <authorList>
            <person name="Yemataw Z."/>
            <person name="Muzemil S."/>
            <person name="Ambachew D."/>
            <person name="Tripathi L."/>
            <person name="Tesfaye K."/>
            <person name="Chala A."/>
            <person name="Farbos A."/>
            <person name="O'Neill P."/>
            <person name="Moore K."/>
            <person name="Grant M."/>
            <person name="Studholme D.J."/>
        </authorList>
    </citation>
    <scope>NUCLEOTIDE SEQUENCE [LARGE SCALE GENOMIC DNA]</scope>
    <source>
        <tissue evidence="2">Leaf</tissue>
    </source>
</reference>
<evidence type="ECO:0000256" key="1">
    <source>
        <dbReference type="SAM" id="MobiDB-lite"/>
    </source>
</evidence>
<accession>A0A445MIP4</accession>
<feature type="region of interest" description="Disordered" evidence="1">
    <location>
        <begin position="1"/>
        <end position="89"/>
    </location>
</feature>
<sequence>MDLVDPPRVEEDPLGEDDLAGVDVAGDPDVPHPIHRLLRPQRPVVRGSCGRRGRGWRAARPCSSPSGVGTTSPLQSAADDCAGFGSAKP</sequence>
<dbReference type="Proteomes" id="UP000290560">
    <property type="component" value="Unassembled WGS sequence"/>
</dbReference>